<evidence type="ECO:0000313" key="6">
    <source>
        <dbReference type="EMBL" id="SIS19032.1"/>
    </source>
</evidence>
<dbReference type="PROSITE" id="PS51891">
    <property type="entry name" value="CENP_V_GFA"/>
    <property type="match status" value="1"/>
</dbReference>
<evidence type="ECO:0000259" key="5">
    <source>
        <dbReference type="PROSITE" id="PS51891"/>
    </source>
</evidence>
<proteinExistence type="inferred from homology"/>
<dbReference type="EMBL" id="FTNV01000002">
    <property type="protein sequence ID" value="SIS19032.1"/>
    <property type="molecule type" value="Genomic_DNA"/>
</dbReference>
<evidence type="ECO:0000256" key="2">
    <source>
        <dbReference type="ARBA" id="ARBA00022723"/>
    </source>
</evidence>
<dbReference type="InterPro" id="IPR011057">
    <property type="entry name" value="Mss4-like_sf"/>
</dbReference>
<dbReference type="GO" id="GO:0016846">
    <property type="term" value="F:carbon-sulfur lyase activity"/>
    <property type="evidence" value="ECO:0007669"/>
    <property type="project" value="InterPro"/>
</dbReference>
<name>A0A1N7H2G1_9RHOB</name>
<dbReference type="Gene3D" id="3.90.1590.10">
    <property type="entry name" value="glutathione-dependent formaldehyde- activating enzyme (gfa)"/>
    <property type="match status" value="1"/>
</dbReference>
<comment type="similarity">
    <text evidence="1">Belongs to the Gfa family.</text>
</comment>
<protein>
    <submittedName>
        <fullName evidence="6">Uncharacterized conserved protein</fullName>
    </submittedName>
</protein>
<keyword evidence="2" id="KW-0479">Metal-binding</keyword>
<dbReference type="SUPFAM" id="SSF51316">
    <property type="entry name" value="Mss4-like"/>
    <property type="match status" value="1"/>
</dbReference>
<dbReference type="RefSeq" id="WP_076534265.1">
    <property type="nucleotide sequence ID" value="NZ_FOAC01000003.1"/>
</dbReference>
<dbReference type="OrthoDB" id="9807246at2"/>
<dbReference type="GO" id="GO:0046872">
    <property type="term" value="F:metal ion binding"/>
    <property type="evidence" value="ECO:0007669"/>
    <property type="project" value="UniProtKB-KW"/>
</dbReference>
<dbReference type="PANTHER" id="PTHR33337:SF40">
    <property type="entry name" value="CENP-V_GFA DOMAIN-CONTAINING PROTEIN-RELATED"/>
    <property type="match status" value="1"/>
</dbReference>
<dbReference type="InterPro" id="IPR006913">
    <property type="entry name" value="CENP-V/GFA"/>
</dbReference>
<feature type="domain" description="CENP-V/GFA" evidence="5">
    <location>
        <begin position="3"/>
        <end position="121"/>
    </location>
</feature>
<evidence type="ECO:0000256" key="4">
    <source>
        <dbReference type="ARBA" id="ARBA00023239"/>
    </source>
</evidence>
<keyword evidence="4" id="KW-0456">Lyase</keyword>
<evidence type="ECO:0000256" key="3">
    <source>
        <dbReference type="ARBA" id="ARBA00022833"/>
    </source>
</evidence>
<evidence type="ECO:0000256" key="1">
    <source>
        <dbReference type="ARBA" id="ARBA00005495"/>
    </source>
</evidence>
<accession>A0A1N7H2G1</accession>
<dbReference type="Pfam" id="PF04828">
    <property type="entry name" value="GFA"/>
    <property type="match status" value="1"/>
</dbReference>
<dbReference type="AlphaFoldDB" id="A0A1N7H2G1"/>
<dbReference type="STRING" id="573024.SAMN05216208_2922"/>
<keyword evidence="7" id="KW-1185">Reference proteome</keyword>
<reference evidence="6 7" key="1">
    <citation type="submission" date="2017-01" db="EMBL/GenBank/DDBJ databases">
        <authorList>
            <person name="Mah S.A."/>
            <person name="Swanson W.J."/>
            <person name="Moy G.W."/>
            <person name="Vacquier V.D."/>
        </authorList>
    </citation>
    <scope>NUCLEOTIDE SEQUENCE [LARGE SCALE GENOMIC DNA]</scope>
    <source>
        <strain evidence="6 7">DSM 29590</strain>
    </source>
</reference>
<dbReference type="Proteomes" id="UP000186019">
    <property type="component" value="Unassembled WGS sequence"/>
</dbReference>
<organism evidence="6 7">
    <name type="scientific">Roseovarius nanhaiticus</name>
    <dbReference type="NCBI Taxonomy" id="573024"/>
    <lineage>
        <taxon>Bacteria</taxon>
        <taxon>Pseudomonadati</taxon>
        <taxon>Pseudomonadota</taxon>
        <taxon>Alphaproteobacteria</taxon>
        <taxon>Rhodobacterales</taxon>
        <taxon>Roseobacteraceae</taxon>
        <taxon>Roseovarius</taxon>
    </lineage>
</organism>
<evidence type="ECO:0000313" key="7">
    <source>
        <dbReference type="Proteomes" id="UP000186019"/>
    </source>
</evidence>
<gene>
    <name evidence="6" type="ORF">SAMN05421666_2397</name>
</gene>
<keyword evidence="3" id="KW-0862">Zinc</keyword>
<sequence>MPHTGSCLCGAAKFTITTPVKQAAACHCSMCRKWSGGILTSVEVPKDGLEIGESAPIGVYSSSDWGERAFCTRCGSGLWFRLTMAGPQDGTFYVNMGALDDPSGITLAEELFIDEKPGGYALSGDHHRMTGAEFFAMIEAGCPPGSD</sequence>
<dbReference type="PANTHER" id="PTHR33337">
    <property type="entry name" value="GFA DOMAIN-CONTAINING PROTEIN"/>
    <property type="match status" value="1"/>
</dbReference>